<comment type="caution">
    <text evidence="1">The sequence shown here is derived from an EMBL/GenBank/DDBJ whole genome shotgun (WGS) entry which is preliminary data.</text>
</comment>
<sequence length="114" mass="12879">MSYYAVTLTFFYHRDSRDYFSPTQSALPQTRYMAILNVLGPQRTRSDGMTEQWTAPMSPDRDTSHVAGLIRQLCGEIGFVEGTSIASLDDDLIRLRSHLVDDMALAHVRNPKKG</sequence>
<organism evidence="1 2">
    <name type="scientific">Phytophthora nicotianae P1976</name>
    <dbReference type="NCBI Taxonomy" id="1317066"/>
    <lineage>
        <taxon>Eukaryota</taxon>
        <taxon>Sar</taxon>
        <taxon>Stramenopiles</taxon>
        <taxon>Oomycota</taxon>
        <taxon>Peronosporomycetes</taxon>
        <taxon>Peronosporales</taxon>
        <taxon>Peronosporaceae</taxon>
        <taxon>Phytophthora</taxon>
    </lineage>
</organism>
<name>A0A080ZCM3_PHYNI</name>
<gene>
    <name evidence="1" type="ORF">F444_18061</name>
</gene>
<proteinExistence type="predicted"/>
<dbReference type="OrthoDB" id="93482at2759"/>
<accession>A0A080ZCM3</accession>
<evidence type="ECO:0008006" key="3">
    <source>
        <dbReference type="Google" id="ProtNLM"/>
    </source>
</evidence>
<dbReference type="AlphaFoldDB" id="A0A080ZCM3"/>
<evidence type="ECO:0000313" key="2">
    <source>
        <dbReference type="Proteomes" id="UP000028582"/>
    </source>
</evidence>
<evidence type="ECO:0000313" key="1">
    <source>
        <dbReference type="EMBL" id="ETO64384.1"/>
    </source>
</evidence>
<reference evidence="1 2" key="1">
    <citation type="submission" date="2013-11" db="EMBL/GenBank/DDBJ databases">
        <title>The Genome Sequence of Phytophthora parasitica P1976.</title>
        <authorList>
            <consortium name="The Broad Institute Genomics Platform"/>
            <person name="Russ C."/>
            <person name="Tyler B."/>
            <person name="Panabieres F."/>
            <person name="Shan W."/>
            <person name="Tripathy S."/>
            <person name="Grunwald N."/>
            <person name="Machado M."/>
            <person name="Johnson C.S."/>
            <person name="Walker B."/>
            <person name="Young S."/>
            <person name="Zeng Q."/>
            <person name="Gargeya S."/>
            <person name="Fitzgerald M."/>
            <person name="Haas B."/>
            <person name="Abouelleil A."/>
            <person name="Allen A.W."/>
            <person name="Alvarado L."/>
            <person name="Arachchi H.M."/>
            <person name="Berlin A.M."/>
            <person name="Chapman S.B."/>
            <person name="Gainer-Dewar J."/>
            <person name="Goldberg J."/>
            <person name="Griggs A."/>
            <person name="Gujja S."/>
            <person name="Hansen M."/>
            <person name="Howarth C."/>
            <person name="Imamovic A."/>
            <person name="Ireland A."/>
            <person name="Larimer J."/>
            <person name="McCowan C."/>
            <person name="Murphy C."/>
            <person name="Pearson M."/>
            <person name="Poon T.W."/>
            <person name="Priest M."/>
            <person name="Roberts A."/>
            <person name="Saif S."/>
            <person name="Shea T."/>
            <person name="Sisk P."/>
            <person name="Sykes S."/>
            <person name="Wortman J."/>
            <person name="Nusbaum C."/>
            <person name="Birren B."/>
        </authorList>
    </citation>
    <scope>NUCLEOTIDE SEQUENCE [LARGE SCALE GENOMIC DNA]</scope>
    <source>
        <strain evidence="1 2">P1976</strain>
    </source>
</reference>
<dbReference type="Proteomes" id="UP000028582">
    <property type="component" value="Unassembled WGS sequence"/>
</dbReference>
<dbReference type="EMBL" id="ANJA01003274">
    <property type="protein sequence ID" value="ETO64384.1"/>
    <property type="molecule type" value="Genomic_DNA"/>
</dbReference>
<protein>
    <recommendedName>
        <fullName evidence="3">PiggyBac transposable element-derived protein domain-containing protein</fullName>
    </recommendedName>
</protein>